<evidence type="ECO:0000256" key="3">
    <source>
        <dbReference type="ARBA" id="ARBA00022729"/>
    </source>
</evidence>
<reference evidence="8" key="2">
    <citation type="submission" date="2025-09" db="UniProtKB">
        <authorList>
            <consortium name="Ensembl"/>
        </authorList>
    </citation>
    <scope>IDENTIFICATION</scope>
</reference>
<dbReference type="FunFam" id="2.60.120.830:FF:000001">
    <property type="entry name" value="A disintegrin and metalloproteinase with thrombospondin motifs 1"/>
    <property type="match status" value="1"/>
</dbReference>
<dbReference type="Pfam" id="PF05986">
    <property type="entry name" value="ADAMTS_spacer1"/>
    <property type="match status" value="1"/>
</dbReference>
<dbReference type="GO" id="GO:0031012">
    <property type="term" value="C:extracellular matrix"/>
    <property type="evidence" value="ECO:0007669"/>
    <property type="project" value="TreeGrafter"/>
</dbReference>
<keyword evidence="4" id="KW-0677">Repeat</keyword>
<dbReference type="GO" id="GO:0005576">
    <property type="term" value="C:extracellular region"/>
    <property type="evidence" value="ECO:0007669"/>
    <property type="project" value="UniProtKB-SubCell"/>
</dbReference>
<dbReference type="InterPro" id="IPR050439">
    <property type="entry name" value="ADAMTS_ADAMTS-like"/>
</dbReference>
<dbReference type="InterPro" id="IPR036383">
    <property type="entry name" value="TSP1_rpt_sf"/>
</dbReference>
<feature type="domain" description="PLAC" evidence="7">
    <location>
        <begin position="746"/>
        <end position="784"/>
    </location>
</feature>
<dbReference type="Proteomes" id="UP000265020">
    <property type="component" value="Unassembled WGS sequence"/>
</dbReference>
<dbReference type="InterPro" id="IPR000884">
    <property type="entry name" value="TSP1_rpt"/>
</dbReference>
<dbReference type="AlphaFoldDB" id="A0A3Q2D9Q9"/>
<evidence type="ECO:0000256" key="1">
    <source>
        <dbReference type="ARBA" id="ARBA00004613"/>
    </source>
</evidence>
<feature type="region of interest" description="Disordered" evidence="6">
    <location>
        <begin position="249"/>
        <end position="298"/>
    </location>
</feature>
<dbReference type="PROSITE" id="PS50092">
    <property type="entry name" value="TSP1"/>
    <property type="match status" value="4"/>
</dbReference>
<dbReference type="InterPro" id="IPR013273">
    <property type="entry name" value="ADAMTS/ADAMTS-like"/>
</dbReference>
<dbReference type="PANTHER" id="PTHR13723:SF147">
    <property type="entry name" value="ADAMTS-LIKE PROTEIN 2"/>
    <property type="match status" value="1"/>
</dbReference>
<dbReference type="Gene3D" id="2.20.100.10">
    <property type="entry name" value="Thrombospondin type-1 (TSP1) repeat"/>
    <property type="match status" value="4"/>
</dbReference>
<keyword evidence="3" id="KW-0732">Signal</keyword>
<keyword evidence="9" id="KW-1185">Reference proteome</keyword>
<evidence type="ECO:0000313" key="9">
    <source>
        <dbReference type="Proteomes" id="UP000265020"/>
    </source>
</evidence>
<dbReference type="Gene3D" id="2.60.120.830">
    <property type="match status" value="1"/>
</dbReference>
<dbReference type="InterPro" id="IPR010909">
    <property type="entry name" value="PLAC"/>
</dbReference>
<dbReference type="PANTHER" id="PTHR13723">
    <property type="entry name" value="ADAMTS A DISINTEGRIN AND METALLOPROTEASE WITH THROMBOSPONDIN MOTIFS PROTEASE"/>
    <property type="match status" value="1"/>
</dbReference>
<dbReference type="GeneTree" id="ENSGT00940000159447"/>
<evidence type="ECO:0000256" key="6">
    <source>
        <dbReference type="SAM" id="MobiDB-lite"/>
    </source>
</evidence>
<dbReference type="Pfam" id="PF08686">
    <property type="entry name" value="PLAC"/>
    <property type="match status" value="1"/>
</dbReference>
<keyword evidence="2" id="KW-0964">Secreted</keyword>
<sequence length="785" mass="87514">MCCRLFSVQRKKVTAGKDNMTCTGTAKKYHLCNTVVSVRPPLPHFTSDDYVHISSNPCDLHCTTTDGQRQLMVTARDGTSCKYSSYRGVCVEGTCEPIGCDGVLFSSNTLDKCGVCRGDGSSCSRVTGNFRRGATTLGYSFITQIPEGSWDIQIIERKKSADVLAVTDQAGNFFFNGAYKLDSPQNFHAAGTIFKYRRPMDVYETGIEYIVAKGPIDQAINILVWNQNGRTPYITYEYTVLRDSLPPVPPPPVYTGSDASAGEASMEEDGVTPPNASVYDQDVPGGHFGTDEADGQKGQETNEVFEETTAIDCDEDKAGVPKAPGEDEWFMVYGSNLTRSLSVFSNTMFGSLTRNYILPPTYWQCAFTGNPEQHFVSFCVHRGNQRFYQKNLKLSAADMYRWKLSSQEPCSMTCSIGVSKSFVTCVRYDGVEVHDMYCDALTKPEPVHDFCIGRECQPRWEASSWSECSRTCGEGFQFRQVRCWKMLSPGLDSSVYSDLCTMADLERPLERRACKSPTCGPQWEVAEWTECPAKCGRKAQVTRDVRCSDETRPCDPMTQPPNVKNCTGPPCERHWTVSEWGPCSGSCGHGRTVRHVYCKTPEGRVVPENQCPPENKPLAIHPCGERDCAPHWLSQDWERCNTTCGRGVKRRIVLCAGISAGKFVTFDEEACGANEKPEEEATCFERPCFKWYTTPWSECTKTCGVGVRMRDVKCYQGRELVRGCDPLTKPVAKQTCTLQACPTEPPDESCQDRPSTNCLLALKVNLCSHWYYSKACCHSCRAVRP</sequence>
<accession>A0A3Q2D9Q9</accession>
<evidence type="ECO:0000256" key="4">
    <source>
        <dbReference type="ARBA" id="ARBA00022737"/>
    </source>
</evidence>
<dbReference type="PRINTS" id="PR01857">
    <property type="entry name" value="ADAMTSFAMILY"/>
</dbReference>
<dbReference type="PROSITE" id="PS50900">
    <property type="entry name" value="PLAC"/>
    <property type="match status" value="1"/>
</dbReference>
<name>A0A3Q2D9Q9_CYPVA</name>
<evidence type="ECO:0000256" key="2">
    <source>
        <dbReference type="ARBA" id="ARBA00022525"/>
    </source>
</evidence>
<dbReference type="SMART" id="SM00209">
    <property type="entry name" value="TSP1"/>
    <property type="match status" value="6"/>
</dbReference>
<dbReference type="STRING" id="28743.ENSCVAP00000015194"/>
<dbReference type="InterPro" id="IPR010294">
    <property type="entry name" value="ADAMTS_spacer1"/>
</dbReference>
<dbReference type="SUPFAM" id="SSF82895">
    <property type="entry name" value="TSP-1 type 1 repeat"/>
    <property type="match status" value="5"/>
</dbReference>
<dbReference type="OMA" id="RETNEVC"/>
<reference evidence="8" key="1">
    <citation type="submission" date="2025-08" db="UniProtKB">
        <authorList>
            <consortium name="Ensembl"/>
        </authorList>
    </citation>
    <scope>IDENTIFICATION</scope>
</reference>
<organism evidence="8 9">
    <name type="scientific">Cyprinodon variegatus</name>
    <name type="common">Sheepshead minnow</name>
    <dbReference type="NCBI Taxonomy" id="28743"/>
    <lineage>
        <taxon>Eukaryota</taxon>
        <taxon>Metazoa</taxon>
        <taxon>Chordata</taxon>
        <taxon>Craniata</taxon>
        <taxon>Vertebrata</taxon>
        <taxon>Euteleostomi</taxon>
        <taxon>Actinopterygii</taxon>
        <taxon>Neopterygii</taxon>
        <taxon>Teleostei</taxon>
        <taxon>Neoteleostei</taxon>
        <taxon>Acanthomorphata</taxon>
        <taxon>Ovalentaria</taxon>
        <taxon>Atherinomorphae</taxon>
        <taxon>Cyprinodontiformes</taxon>
        <taxon>Cyprinodontidae</taxon>
        <taxon>Cyprinodon</taxon>
    </lineage>
</organism>
<dbReference type="Pfam" id="PF19030">
    <property type="entry name" value="TSP1_ADAMTS"/>
    <property type="match status" value="4"/>
</dbReference>
<evidence type="ECO:0000313" key="8">
    <source>
        <dbReference type="Ensembl" id="ENSCVAP00000015194.1"/>
    </source>
</evidence>
<dbReference type="Ensembl" id="ENSCVAT00000023204.1">
    <property type="protein sequence ID" value="ENSCVAP00000015194.1"/>
    <property type="gene ID" value="ENSCVAG00000017974.1"/>
</dbReference>
<evidence type="ECO:0000259" key="7">
    <source>
        <dbReference type="PROSITE" id="PS50900"/>
    </source>
</evidence>
<proteinExistence type="predicted"/>
<keyword evidence="5" id="KW-1015">Disulfide bond</keyword>
<protein>
    <submittedName>
        <fullName evidence="8">ADAMTS-like 2</fullName>
    </submittedName>
</protein>
<comment type="subcellular location">
    <subcellularLocation>
        <location evidence="1">Secreted</location>
    </subcellularLocation>
</comment>
<evidence type="ECO:0000256" key="5">
    <source>
        <dbReference type="ARBA" id="ARBA00023157"/>
    </source>
</evidence>
<dbReference type="GO" id="GO:0030198">
    <property type="term" value="P:extracellular matrix organization"/>
    <property type="evidence" value="ECO:0007669"/>
    <property type="project" value="InterPro"/>
</dbReference>